<dbReference type="EMBL" id="JANPWB010000005">
    <property type="protein sequence ID" value="KAJ1190211.1"/>
    <property type="molecule type" value="Genomic_DNA"/>
</dbReference>
<dbReference type="Proteomes" id="UP001066276">
    <property type="component" value="Chromosome 3_1"/>
</dbReference>
<feature type="compositionally biased region" description="Polar residues" evidence="1">
    <location>
        <begin position="1"/>
        <end position="11"/>
    </location>
</feature>
<feature type="compositionally biased region" description="Basic and acidic residues" evidence="1">
    <location>
        <begin position="71"/>
        <end position="80"/>
    </location>
</feature>
<feature type="region of interest" description="Disordered" evidence="1">
    <location>
        <begin position="67"/>
        <end position="100"/>
    </location>
</feature>
<feature type="region of interest" description="Disordered" evidence="1">
    <location>
        <begin position="1"/>
        <end position="46"/>
    </location>
</feature>
<gene>
    <name evidence="2" type="ORF">NDU88_006949</name>
</gene>
<reference evidence="2" key="1">
    <citation type="journal article" date="2022" name="bioRxiv">
        <title>Sequencing and chromosome-scale assembly of the giantPleurodeles waltlgenome.</title>
        <authorList>
            <person name="Brown T."/>
            <person name="Elewa A."/>
            <person name="Iarovenko S."/>
            <person name="Subramanian E."/>
            <person name="Araus A.J."/>
            <person name="Petzold A."/>
            <person name="Susuki M."/>
            <person name="Suzuki K.-i.T."/>
            <person name="Hayashi T."/>
            <person name="Toyoda A."/>
            <person name="Oliveira C."/>
            <person name="Osipova E."/>
            <person name="Leigh N.D."/>
            <person name="Simon A."/>
            <person name="Yun M.H."/>
        </authorList>
    </citation>
    <scope>NUCLEOTIDE SEQUENCE</scope>
    <source>
        <strain evidence="2">20211129_DDA</strain>
        <tissue evidence="2">Liver</tissue>
    </source>
</reference>
<proteinExistence type="predicted"/>
<name>A0AAV7UPA4_PLEWA</name>
<sequence>MQKTHTSAPSRQRSERCSLEPPVKAGAAEKPNEEDAPRRSESRTGKLVFLRDARSVETRAGKILRTAQLERSTERAETGRRWGGGNGINRCEAANGKSNE</sequence>
<feature type="compositionally biased region" description="Basic and acidic residues" evidence="1">
    <location>
        <begin position="30"/>
        <end position="46"/>
    </location>
</feature>
<evidence type="ECO:0000313" key="3">
    <source>
        <dbReference type="Proteomes" id="UP001066276"/>
    </source>
</evidence>
<keyword evidence="3" id="KW-1185">Reference proteome</keyword>
<organism evidence="2 3">
    <name type="scientific">Pleurodeles waltl</name>
    <name type="common">Iberian ribbed newt</name>
    <dbReference type="NCBI Taxonomy" id="8319"/>
    <lineage>
        <taxon>Eukaryota</taxon>
        <taxon>Metazoa</taxon>
        <taxon>Chordata</taxon>
        <taxon>Craniata</taxon>
        <taxon>Vertebrata</taxon>
        <taxon>Euteleostomi</taxon>
        <taxon>Amphibia</taxon>
        <taxon>Batrachia</taxon>
        <taxon>Caudata</taxon>
        <taxon>Salamandroidea</taxon>
        <taxon>Salamandridae</taxon>
        <taxon>Pleurodelinae</taxon>
        <taxon>Pleurodeles</taxon>
    </lineage>
</organism>
<evidence type="ECO:0000313" key="2">
    <source>
        <dbReference type="EMBL" id="KAJ1190211.1"/>
    </source>
</evidence>
<comment type="caution">
    <text evidence="2">The sequence shown here is derived from an EMBL/GenBank/DDBJ whole genome shotgun (WGS) entry which is preliminary data.</text>
</comment>
<accession>A0AAV7UPA4</accession>
<protein>
    <submittedName>
        <fullName evidence="2">Uncharacterized protein</fullName>
    </submittedName>
</protein>
<dbReference type="AlphaFoldDB" id="A0AAV7UPA4"/>
<evidence type="ECO:0000256" key="1">
    <source>
        <dbReference type="SAM" id="MobiDB-lite"/>
    </source>
</evidence>